<dbReference type="HOGENOM" id="CLU_3106599_0_0_1"/>
<name>A0A0C3BRZ6_HEBCY</name>
<evidence type="ECO:0000313" key="1">
    <source>
        <dbReference type="EMBL" id="KIM39480.1"/>
    </source>
</evidence>
<dbReference type="AlphaFoldDB" id="A0A0C3BRZ6"/>
<evidence type="ECO:0000313" key="2">
    <source>
        <dbReference type="Proteomes" id="UP000053424"/>
    </source>
</evidence>
<keyword evidence="2" id="KW-1185">Reference proteome</keyword>
<organism evidence="1 2">
    <name type="scientific">Hebeloma cylindrosporum</name>
    <dbReference type="NCBI Taxonomy" id="76867"/>
    <lineage>
        <taxon>Eukaryota</taxon>
        <taxon>Fungi</taxon>
        <taxon>Dikarya</taxon>
        <taxon>Basidiomycota</taxon>
        <taxon>Agaricomycotina</taxon>
        <taxon>Agaricomycetes</taxon>
        <taxon>Agaricomycetidae</taxon>
        <taxon>Agaricales</taxon>
        <taxon>Agaricineae</taxon>
        <taxon>Hymenogastraceae</taxon>
        <taxon>Hebeloma</taxon>
    </lineage>
</organism>
<protein>
    <submittedName>
        <fullName evidence="1">Uncharacterized protein</fullName>
    </submittedName>
</protein>
<dbReference type="Proteomes" id="UP000053424">
    <property type="component" value="Unassembled WGS sequence"/>
</dbReference>
<reference evidence="2" key="2">
    <citation type="submission" date="2015-01" db="EMBL/GenBank/DDBJ databases">
        <title>Evolutionary Origins and Diversification of the Mycorrhizal Mutualists.</title>
        <authorList>
            <consortium name="DOE Joint Genome Institute"/>
            <consortium name="Mycorrhizal Genomics Consortium"/>
            <person name="Kohler A."/>
            <person name="Kuo A."/>
            <person name="Nagy L.G."/>
            <person name="Floudas D."/>
            <person name="Copeland A."/>
            <person name="Barry K.W."/>
            <person name="Cichocki N."/>
            <person name="Veneault-Fourrey C."/>
            <person name="LaButti K."/>
            <person name="Lindquist E.A."/>
            <person name="Lipzen A."/>
            <person name="Lundell T."/>
            <person name="Morin E."/>
            <person name="Murat C."/>
            <person name="Riley R."/>
            <person name="Ohm R."/>
            <person name="Sun H."/>
            <person name="Tunlid A."/>
            <person name="Henrissat B."/>
            <person name="Grigoriev I.V."/>
            <person name="Hibbett D.S."/>
            <person name="Martin F."/>
        </authorList>
    </citation>
    <scope>NUCLEOTIDE SEQUENCE [LARGE SCALE GENOMIC DNA]</scope>
    <source>
        <strain evidence="2">h7</strain>
    </source>
</reference>
<gene>
    <name evidence="1" type="ORF">M413DRAFT_446978</name>
</gene>
<reference evidence="1 2" key="1">
    <citation type="submission" date="2014-04" db="EMBL/GenBank/DDBJ databases">
        <authorList>
            <consortium name="DOE Joint Genome Institute"/>
            <person name="Kuo A."/>
            <person name="Gay G."/>
            <person name="Dore J."/>
            <person name="Kohler A."/>
            <person name="Nagy L.G."/>
            <person name="Floudas D."/>
            <person name="Copeland A."/>
            <person name="Barry K.W."/>
            <person name="Cichocki N."/>
            <person name="Veneault-Fourrey C."/>
            <person name="LaButti K."/>
            <person name="Lindquist E.A."/>
            <person name="Lipzen A."/>
            <person name="Lundell T."/>
            <person name="Morin E."/>
            <person name="Murat C."/>
            <person name="Sun H."/>
            <person name="Tunlid A."/>
            <person name="Henrissat B."/>
            <person name="Grigoriev I.V."/>
            <person name="Hibbett D.S."/>
            <person name="Martin F."/>
            <person name="Nordberg H.P."/>
            <person name="Cantor M.N."/>
            <person name="Hua S.X."/>
        </authorList>
    </citation>
    <scope>NUCLEOTIDE SEQUENCE [LARGE SCALE GENOMIC DNA]</scope>
    <source>
        <strain evidence="2">h7</strain>
    </source>
</reference>
<accession>A0A0C3BRZ6</accession>
<sequence length="51" mass="5568">MGADGSCERCHFDVKYVGQLEGGHPPEQKNLNQLVVATERNSDGWDGPIVL</sequence>
<dbReference type="EMBL" id="KN831785">
    <property type="protein sequence ID" value="KIM39480.1"/>
    <property type="molecule type" value="Genomic_DNA"/>
</dbReference>
<proteinExistence type="predicted"/>